<evidence type="ECO:0000256" key="1">
    <source>
        <dbReference type="RuleBase" id="RU363097"/>
    </source>
</evidence>
<keyword evidence="1" id="KW-0521">NADP</keyword>
<dbReference type="GO" id="GO:0102965">
    <property type="term" value="F:alcohol-forming long-chain fatty acyl-CoA reductase activity"/>
    <property type="evidence" value="ECO:0007669"/>
    <property type="project" value="UniProtKB-EC"/>
</dbReference>
<name>A0A7N0VJK8_KALFE</name>
<dbReference type="AlphaFoldDB" id="A0A7N0VJK8"/>
<keyword evidence="1" id="KW-0444">Lipid biosynthesis</keyword>
<dbReference type="EnsemblPlants" id="Kaladp1142s0001.1.v1.1">
    <property type="protein sequence ID" value="Kaladp1142s0001.1.v1.1"/>
    <property type="gene ID" value="Kaladp1142s0001.v1.1"/>
</dbReference>
<proteinExistence type="inferred from homology"/>
<comment type="similarity">
    <text evidence="1">Belongs to the fatty acyl-CoA reductase family.</text>
</comment>
<dbReference type="Gene3D" id="3.40.50.720">
    <property type="entry name" value="NAD(P)-binding Rossmann-like Domain"/>
    <property type="match status" value="1"/>
</dbReference>
<dbReference type="CDD" id="cd05236">
    <property type="entry name" value="FAR-N_SDR_e"/>
    <property type="match status" value="1"/>
</dbReference>
<dbReference type="GO" id="GO:0080019">
    <property type="term" value="F:alcohol-forming very long-chain fatty acyl-CoA reductase activity"/>
    <property type="evidence" value="ECO:0007669"/>
    <property type="project" value="InterPro"/>
</dbReference>
<dbReference type="Proteomes" id="UP000594263">
    <property type="component" value="Unplaced"/>
</dbReference>
<evidence type="ECO:0000259" key="2">
    <source>
        <dbReference type="Pfam" id="PF07993"/>
    </source>
</evidence>
<protein>
    <recommendedName>
        <fullName evidence="1">Fatty acyl-CoA reductase</fullName>
        <ecNumber evidence="1">1.2.1.84</ecNumber>
    </recommendedName>
</protein>
<dbReference type="Pfam" id="PF07993">
    <property type="entry name" value="NAD_binding_4"/>
    <property type="match status" value="1"/>
</dbReference>
<dbReference type="InterPro" id="IPR036291">
    <property type="entry name" value="NAD(P)-bd_dom_sf"/>
</dbReference>
<dbReference type="GO" id="GO:0035336">
    <property type="term" value="P:long-chain fatty-acyl-CoA metabolic process"/>
    <property type="evidence" value="ECO:0007669"/>
    <property type="project" value="TreeGrafter"/>
</dbReference>
<dbReference type="InterPro" id="IPR013120">
    <property type="entry name" value="FAR_NAD-bd"/>
</dbReference>
<reference evidence="3" key="1">
    <citation type="submission" date="2021-01" db="UniProtKB">
        <authorList>
            <consortium name="EnsemblPlants"/>
        </authorList>
    </citation>
    <scope>IDENTIFICATION</scope>
</reference>
<evidence type="ECO:0000313" key="4">
    <source>
        <dbReference type="Proteomes" id="UP000594263"/>
    </source>
</evidence>
<dbReference type="InterPro" id="IPR026055">
    <property type="entry name" value="FAR"/>
</dbReference>
<dbReference type="OMA" id="GWPNVYA"/>
<dbReference type="EC" id="1.2.1.84" evidence="1"/>
<organism evidence="3 4">
    <name type="scientific">Kalanchoe fedtschenkoi</name>
    <name type="common">Lavender scallops</name>
    <name type="synonym">South American air plant</name>
    <dbReference type="NCBI Taxonomy" id="63787"/>
    <lineage>
        <taxon>Eukaryota</taxon>
        <taxon>Viridiplantae</taxon>
        <taxon>Streptophyta</taxon>
        <taxon>Embryophyta</taxon>
        <taxon>Tracheophyta</taxon>
        <taxon>Spermatophyta</taxon>
        <taxon>Magnoliopsida</taxon>
        <taxon>eudicotyledons</taxon>
        <taxon>Gunneridae</taxon>
        <taxon>Pentapetalae</taxon>
        <taxon>Saxifragales</taxon>
        <taxon>Crassulaceae</taxon>
        <taxon>Kalanchoe</taxon>
    </lineage>
</organism>
<accession>A0A7N0VJK8</accession>
<keyword evidence="1" id="KW-0560">Oxidoreductase</keyword>
<comment type="function">
    <text evidence="1">Catalyzes the reduction of fatty acyl-CoA to fatty alcohols.</text>
</comment>
<dbReference type="SUPFAM" id="SSF51735">
    <property type="entry name" value="NAD(P)-binding Rossmann-fold domains"/>
    <property type="match status" value="1"/>
</dbReference>
<feature type="domain" description="Thioester reductase (TE)" evidence="2">
    <location>
        <begin position="18"/>
        <end position="319"/>
    </location>
</feature>
<keyword evidence="1" id="KW-0443">Lipid metabolism</keyword>
<evidence type="ECO:0000313" key="3">
    <source>
        <dbReference type="EnsemblPlants" id="Kaladp1142s0001.1.v1.1"/>
    </source>
</evidence>
<sequence>MDQLSSMVGFLENKTILVTGATGFLAKVFVEKILRIQPHIKLFLLLKAKDSASALKRLHGEILSTDLFRVLRERSCSDLNYLISERVIVPIAGDVLCEDMGVNDLQLKNEMWNEVDIVVNMAATVKFDERYDIALAINTMGPIHTLNFANKCANLKVFIHVSTAYVCGEREGVVDEMPFKMGETLNGRFDLDINLEFKIMEENLNNLKERKLDEPAITAAMKDFGLKRARSFGWPNTYVFTKAMGEMLIGESRGNMPLVILRPTIVSSTIEEPFPGWIEGVRTVDSVAIAYGKGRIKCFIGDLNSILDLIPADMVASSIIVAISAHADKPGVTIYHLGSSSKNPLKLSSIVQWCYMYFSQHPLIGMDGKTVMVRKFKLLNTMKAFHKYLSLHYIIPLKMLKLANIVSFHYFESFYSNAKRKIYIATRMVELLQILRVL</sequence>
<comment type="catalytic activity">
    <reaction evidence="1">
        <text>a long-chain fatty acyl-CoA + 2 NADPH + 2 H(+) = a long-chain primary fatty alcohol + 2 NADP(+) + CoA</text>
        <dbReference type="Rhea" id="RHEA:52716"/>
        <dbReference type="ChEBI" id="CHEBI:15378"/>
        <dbReference type="ChEBI" id="CHEBI:57287"/>
        <dbReference type="ChEBI" id="CHEBI:57783"/>
        <dbReference type="ChEBI" id="CHEBI:58349"/>
        <dbReference type="ChEBI" id="CHEBI:77396"/>
        <dbReference type="ChEBI" id="CHEBI:83139"/>
        <dbReference type="EC" id="1.2.1.84"/>
    </reaction>
</comment>
<dbReference type="GO" id="GO:0010345">
    <property type="term" value="P:suberin biosynthetic process"/>
    <property type="evidence" value="ECO:0007669"/>
    <property type="project" value="TreeGrafter"/>
</dbReference>
<dbReference type="Gramene" id="Kaladp1142s0001.1.v1.1">
    <property type="protein sequence ID" value="Kaladp1142s0001.1.v1.1"/>
    <property type="gene ID" value="Kaladp1142s0001.v1.1"/>
</dbReference>
<keyword evidence="4" id="KW-1185">Reference proteome</keyword>
<dbReference type="PANTHER" id="PTHR11011">
    <property type="entry name" value="MALE STERILITY PROTEIN 2-RELATED"/>
    <property type="match status" value="1"/>
</dbReference>
<dbReference type="PANTHER" id="PTHR11011:SF105">
    <property type="entry name" value="FATTY ACYL-COA REDUCTASE"/>
    <property type="match status" value="1"/>
</dbReference>